<name>A0A6G1GS55_9PEZI</name>
<evidence type="ECO:0000256" key="1">
    <source>
        <dbReference type="SAM" id="MobiDB-lite"/>
    </source>
</evidence>
<feature type="domain" description="DUF7137" evidence="3">
    <location>
        <begin position="69"/>
        <end position="205"/>
    </location>
</feature>
<feature type="region of interest" description="Disordered" evidence="1">
    <location>
        <begin position="1"/>
        <end position="67"/>
    </location>
</feature>
<evidence type="ECO:0000259" key="3">
    <source>
        <dbReference type="Pfam" id="PF23585"/>
    </source>
</evidence>
<proteinExistence type="predicted"/>
<feature type="compositionally biased region" description="Low complexity" evidence="1">
    <location>
        <begin position="19"/>
        <end position="29"/>
    </location>
</feature>
<dbReference type="EMBL" id="ML977173">
    <property type="protein sequence ID" value="KAF1983642.1"/>
    <property type="molecule type" value="Genomic_DNA"/>
</dbReference>
<sequence length="244" mass="26049">MDLAVSVRASATEGDSTITPAPSRSADPSSDADSDDNDSSPSNTRSTRRSGSRTNSGGASRTTEYDMRDPVGGIAMITPGLLEGAQYYKIGDNLTLAWNYTSVQAWPTAVDVLASCKANQATYTLTTNMTVKVSGTGKLTWDSGDYQRTATIPLLTETYTLIVKDANGEVSDAPKPGYLAPYMQWTFGMYEPQPYTPLADFQCATCENAGSLTSGERQTLISLLAMGVVTVLSFTWFASGFGVF</sequence>
<reference evidence="4" key="1">
    <citation type="journal article" date="2020" name="Stud. Mycol.">
        <title>101 Dothideomycetes genomes: a test case for predicting lifestyles and emergence of pathogens.</title>
        <authorList>
            <person name="Haridas S."/>
            <person name="Albert R."/>
            <person name="Binder M."/>
            <person name="Bloem J."/>
            <person name="Labutti K."/>
            <person name="Salamov A."/>
            <person name="Andreopoulos B."/>
            <person name="Baker S."/>
            <person name="Barry K."/>
            <person name="Bills G."/>
            <person name="Bluhm B."/>
            <person name="Cannon C."/>
            <person name="Castanera R."/>
            <person name="Culley D."/>
            <person name="Daum C."/>
            <person name="Ezra D."/>
            <person name="Gonzalez J."/>
            <person name="Henrissat B."/>
            <person name="Kuo A."/>
            <person name="Liang C."/>
            <person name="Lipzen A."/>
            <person name="Lutzoni F."/>
            <person name="Magnuson J."/>
            <person name="Mondo S."/>
            <person name="Nolan M."/>
            <person name="Ohm R."/>
            <person name="Pangilinan J."/>
            <person name="Park H.-J."/>
            <person name="Ramirez L."/>
            <person name="Alfaro M."/>
            <person name="Sun H."/>
            <person name="Tritt A."/>
            <person name="Yoshinaga Y."/>
            <person name="Zwiers L.-H."/>
            <person name="Turgeon B."/>
            <person name="Goodwin S."/>
            <person name="Spatafora J."/>
            <person name="Crous P."/>
            <person name="Grigoriev I."/>
        </authorList>
    </citation>
    <scope>NUCLEOTIDE SEQUENCE</scope>
    <source>
        <strain evidence="4">CBS 113979</strain>
    </source>
</reference>
<feature type="transmembrane region" description="Helical" evidence="2">
    <location>
        <begin position="220"/>
        <end position="238"/>
    </location>
</feature>
<keyword evidence="2" id="KW-1133">Transmembrane helix</keyword>
<keyword evidence="2" id="KW-0472">Membrane</keyword>
<keyword evidence="5" id="KW-1185">Reference proteome</keyword>
<dbReference type="Proteomes" id="UP000800041">
    <property type="component" value="Unassembled WGS sequence"/>
</dbReference>
<feature type="compositionally biased region" description="Low complexity" evidence="1">
    <location>
        <begin position="52"/>
        <end position="62"/>
    </location>
</feature>
<dbReference type="AlphaFoldDB" id="A0A6G1GS55"/>
<evidence type="ECO:0000313" key="5">
    <source>
        <dbReference type="Proteomes" id="UP000800041"/>
    </source>
</evidence>
<dbReference type="InterPro" id="IPR055561">
    <property type="entry name" value="DUF7137"/>
</dbReference>
<accession>A0A6G1GS55</accession>
<evidence type="ECO:0000313" key="4">
    <source>
        <dbReference type="EMBL" id="KAF1983642.1"/>
    </source>
</evidence>
<dbReference type="OrthoDB" id="2435509at2759"/>
<keyword evidence="2" id="KW-0812">Transmembrane</keyword>
<organism evidence="4 5">
    <name type="scientific">Aulographum hederae CBS 113979</name>
    <dbReference type="NCBI Taxonomy" id="1176131"/>
    <lineage>
        <taxon>Eukaryota</taxon>
        <taxon>Fungi</taxon>
        <taxon>Dikarya</taxon>
        <taxon>Ascomycota</taxon>
        <taxon>Pezizomycotina</taxon>
        <taxon>Dothideomycetes</taxon>
        <taxon>Pleosporomycetidae</taxon>
        <taxon>Aulographales</taxon>
        <taxon>Aulographaceae</taxon>
    </lineage>
</organism>
<evidence type="ECO:0000256" key="2">
    <source>
        <dbReference type="SAM" id="Phobius"/>
    </source>
</evidence>
<dbReference type="Pfam" id="PF23585">
    <property type="entry name" value="DUF7137"/>
    <property type="match status" value="1"/>
</dbReference>
<dbReference type="PANTHER" id="PTHR42028">
    <property type="entry name" value="CHROMOSOME 1, WHOLE GENOME SHOTGUN SEQUENCE"/>
    <property type="match status" value="1"/>
</dbReference>
<gene>
    <name evidence="4" type="ORF">K402DRAFT_159295</name>
</gene>
<dbReference type="PANTHER" id="PTHR42028:SF1">
    <property type="entry name" value="YALI0E30657P"/>
    <property type="match status" value="1"/>
</dbReference>
<protein>
    <recommendedName>
        <fullName evidence="3">DUF7137 domain-containing protein</fullName>
    </recommendedName>
</protein>